<organism evidence="3 4">
    <name type="scientific">Microbispora triticiradicis</name>
    <dbReference type="NCBI Taxonomy" id="2200763"/>
    <lineage>
        <taxon>Bacteria</taxon>
        <taxon>Bacillati</taxon>
        <taxon>Actinomycetota</taxon>
        <taxon>Actinomycetes</taxon>
        <taxon>Streptosporangiales</taxon>
        <taxon>Streptosporangiaceae</taxon>
        <taxon>Microbispora</taxon>
    </lineage>
</organism>
<dbReference type="InterPro" id="IPR036380">
    <property type="entry name" value="Isochorismatase-like_sf"/>
</dbReference>
<dbReference type="Pfam" id="PF00857">
    <property type="entry name" value="Isochorismatase"/>
    <property type="match status" value="1"/>
</dbReference>
<dbReference type="SUPFAM" id="SSF52499">
    <property type="entry name" value="Isochorismatase-like hydrolases"/>
    <property type="match status" value="1"/>
</dbReference>
<keyword evidence="1" id="KW-0378">Hydrolase</keyword>
<dbReference type="PANTHER" id="PTHR43540:SF1">
    <property type="entry name" value="ISOCHORISMATASE HYDROLASE"/>
    <property type="match status" value="1"/>
</dbReference>
<keyword evidence="4" id="KW-1185">Reference proteome</keyword>
<evidence type="ECO:0000256" key="1">
    <source>
        <dbReference type="ARBA" id="ARBA00022801"/>
    </source>
</evidence>
<accession>A0ABX9LQL2</accession>
<name>A0ABX9LQL2_9ACTN</name>
<proteinExistence type="predicted"/>
<reference evidence="3 4" key="1">
    <citation type="submission" date="2018-08" db="EMBL/GenBank/DDBJ databases">
        <title>Microbispora. triticiradicis sp. nov., a novel actinomycete isolated from the root of wheat (Triticum aestivum L.)).</title>
        <authorList>
            <person name="Han C."/>
        </authorList>
    </citation>
    <scope>NUCLEOTIDE SEQUENCE [LARGE SCALE GENOMIC DNA]</scope>
    <source>
        <strain evidence="3 4">NEAU-HRDPA2-9</strain>
    </source>
</reference>
<gene>
    <name evidence="3" type="ORF">DI270_008845</name>
</gene>
<dbReference type="Proteomes" id="UP000262538">
    <property type="component" value="Unassembled WGS sequence"/>
</dbReference>
<protein>
    <submittedName>
        <fullName evidence="3">Isochorismatase family protein</fullName>
    </submittedName>
</protein>
<evidence type="ECO:0000313" key="4">
    <source>
        <dbReference type="Proteomes" id="UP000262538"/>
    </source>
</evidence>
<evidence type="ECO:0000259" key="2">
    <source>
        <dbReference type="Pfam" id="PF00857"/>
    </source>
</evidence>
<dbReference type="PANTHER" id="PTHR43540">
    <property type="entry name" value="PEROXYUREIDOACRYLATE/UREIDOACRYLATE AMIDOHYDROLASE-RELATED"/>
    <property type="match status" value="1"/>
</dbReference>
<dbReference type="InterPro" id="IPR000868">
    <property type="entry name" value="Isochorismatase-like_dom"/>
</dbReference>
<comment type="caution">
    <text evidence="3">The sequence shown here is derived from an EMBL/GenBank/DDBJ whole genome shotgun (WGS) entry which is preliminary data.</text>
</comment>
<dbReference type="Gene3D" id="3.40.50.850">
    <property type="entry name" value="Isochorismatase-like"/>
    <property type="match status" value="1"/>
</dbReference>
<feature type="domain" description="Isochorismatase-like" evidence="2">
    <location>
        <begin position="72"/>
        <end position="244"/>
    </location>
</feature>
<evidence type="ECO:0000313" key="3">
    <source>
        <dbReference type="EMBL" id="RGA05309.1"/>
    </source>
</evidence>
<dbReference type="EMBL" id="QFZU02000037">
    <property type="protein sequence ID" value="RGA05309.1"/>
    <property type="molecule type" value="Genomic_DNA"/>
</dbReference>
<dbReference type="InterPro" id="IPR050272">
    <property type="entry name" value="Isochorismatase-like_hydrls"/>
</dbReference>
<sequence>MKPQSRSFDVSLLTHDSRGWQGRGPRARAAREEVRVTTVNETYAHSLENADLRAFYEAAGFAGRVGWGERPAILVIDMAGAWADPEERIGSDLSAVSDSIVRILEEGRRAGLPIIFTTMAWDPSLAEIGEVVRRKTPHSELMLHGTERVTLRPEMGRRPEEPLVVKPRASAFFGTYVDAMLISAKADTVIVVGCSTSGCIRATAESAFNRGFHVIVPREAVGDRSPSAHAANLFDIDARYGDVLPEAEVLDHLRSLPRTHPRAAEE</sequence>